<dbReference type="HOGENOM" id="CLU_023986_2_0_9"/>
<comment type="pathway">
    <text evidence="2">Cell wall biogenesis; lipoteichoic acid biosynthesis.</text>
</comment>
<dbReference type="eggNOG" id="COG1368">
    <property type="taxonomic scope" value="Bacteria"/>
</dbReference>
<name>I5ASQ1_EUBC6</name>
<dbReference type="STRING" id="633697.EubceDRAFT1_0999"/>
<accession>I5ASQ1</accession>
<dbReference type="InterPro" id="IPR050448">
    <property type="entry name" value="OpgB/LTA_synthase_biosynth"/>
</dbReference>
<dbReference type="Pfam" id="PF00884">
    <property type="entry name" value="Sulfatase"/>
    <property type="match status" value="1"/>
</dbReference>
<evidence type="ECO:0000256" key="4">
    <source>
        <dbReference type="ARBA" id="ARBA00022692"/>
    </source>
</evidence>
<proteinExistence type="predicted"/>
<dbReference type="PANTHER" id="PTHR47371">
    <property type="entry name" value="LIPOTEICHOIC ACID SYNTHASE"/>
    <property type="match status" value="1"/>
</dbReference>
<dbReference type="EMBL" id="CM001487">
    <property type="protein sequence ID" value="EIM56824.1"/>
    <property type="molecule type" value="Genomic_DNA"/>
</dbReference>
<dbReference type="GO" id="GO:0016740">
    <property type="term" value="F:transferase activity"/>
    <property type="evidence" value="ECO:0007669"/>
    <property type="project" value="UniProtKB-KW"/>
</dbReference>
<evidence type="ECO:0000256" key="8">
    <source>
        <dbReference type="SAM" id="Phobius"/>
    </source>
</evidence>
<dbReference type="SUPFAM" id="SSF53649">
    <property type="entry name" value="Alkaline phosphatase-like"/>
    <property type="match status" value="1"/>
</dbReference>
<protein>
    <submittedName>
        <fullName evidence="10">Phosphoglycerol transferase family protein, alkaline phosphatase superfamily</fullName>
    </submittedName>
</protein>
<dbReference type="Proteomes" id="UP000005753">
    <property type="component" value="Chromosome"/>
</dbReference>
<evidence type="ECO:0000259" key="9">
    <source>
        <dbReference type="Pfam" id="PF00884"/>
    </source>
</evidence>
<keyword evidence="3" id="KW-1003">Cell membrane</keyword>
<evidence type="ECO:0000256" key="2">
    <source>
        <dbReference type="ARBA" id="ARBA00004936"/>
    </source>
</evidence>
<dbReference type="InterPro" id="IPR000917">
    <property type="entry name" value="Sulfatase_N"/>
</dbReference>
<feature type="transmembrane region" description="Helical" evidence="8">
    <location>
        <begin position="66"/>
        <end position="84"/>
    </location>
</feature>
<dbReference type="Gene3D" id="3.40.720.10">
    <property type="entry name" value="Alkaline Phosphatase, subunit A"/>
    <property type="match status" value="1"/>
</dbReference>
<evidence type="ECO:0000256" key="7">
    <source>
        <dbReference type="SAM" id="MobiDB-lite"/>
    </source>
</evidence>
<dbReference type="InterPro" id="IPR017850">
    <property type="entry name" value="Alkaline_phosphatase_core_sf"/>
</dbReference>
<reference evidence="10 11" key="1">
    <citation type="submission" date="2010-08" db="EMBL/GenBank/DDBJ databases">
        <authorList>
            <consortium name="US DOE Joint Genome Institute (JGI-PGF)"/>
            <person name="Lucas S."/>
            <person name="Copeland A."/>
            <person name="Lapidus A."/>
            <person name="Cheng J.-F."/>
            <person name="Bruce D."/>
            <person name="Goodwin L."/>
            <person name="Pitluck S."/>
            <person name="Land M.L."/>
            <person name="Hauser L."/>
            <person name="Chang Y.-J."/>
            <person name="Anderson I.J."/>
            <person name="Johnson E."/>
            <person name="Mulhopadhyay B."/>
            <person name="Kyrpides N."/>
            <person name="Woyke T.J."/>
        </authorList>
    </citation>
    <scope>NUCLEOTIDE SEQUENCE [LARGE SCALE GENOMIC DNA]</scope>
    <source>
        <strain evidence="10 11">6</strain>
    </source>
</reference>
<feature type="transmembrane region" description="Helical" evidence="8">
    <location>
        <begin position="96"/>
        <end position="117"/>
    </location>
</feature>
<evidence type="ECO:0000313" key="11">
    <source>
        <dbReference type="Proteomes" id="UP000005753"/>
    </source>
</evidence>
<dbReference type="CDD" id="cd16015">
    <property type="entry name" value="LTA_synthase"/>
    <property type="match status" value="1"/>
</dbReference>
<evidence type="ECO:0000256" key="1">
    <source>
        <dbReference type="ARBA" id="ARBA00004651"/>
    </source>
</evidence>
<keyword evidence="4 8" id="KW-0812">Transmembrane</keyword>
<dbReference type="PANTHER" id="PTHR47371:SF3">
    <property type="entry name" value="PHOSPHOGLYCEROL TRANSFERASE I"/>
    <property type="match status" value="1"/>
</dbReference>
<evidence type="ECO:0000256" key="3">
    <source>
        <dbReference type="ARBA" id="ARBA00022475"/>
    </source>
</evidence>
<reference evidence="10 11" key="2">
    <citation type="submission" date="2012-02" db="EMBL/GenBank/DDBJ databases">
        <title>Improved High-Quality Draft sequence of Eubacterium cellulosolvens 6.</title>
        <authorList>
            <consortium name="US DOE Joint Genome Institute"/>
            <person name="Lucas S."/>
            <person name="Han J."/>
            <person name="Lapidus A."/>
            <person name="Cheng J.-F."/>
            <person name="Goodwin L."/>
            <person name="Pitluck S."/>
            <person name="Peters L."/>
            <person name="Mikhailova N."/>
            <person name="Gu W."/>
            <person name="Detter J.C."/>
            <person name="Han C."/>
            <person name="Tapia R."/>
            <person name="Land M."/>
            <person name="Hauser L."/>
            <person name="Kyrpides N."/>
            <person name="Ivanova N."/>
            <person name="Pagani I."/>
            <person name="Johnson E."/>
            <person name="Mukhopadhyay B."/>
            <person name="Anderson I."/>
            <person name="Woyke T."/>
        </authorList>
    </citation>
    <scope>NUCLEOTIDE SEQUENCE [LARGE SCALE GENOMIC DNA]</scope>
    <source>
        <strain evidence="10 11">6</strain>
    </source>
</reference>
<feature type="region of interest" description="Disordered" evidence="7">
    <location>
        <begin position="646"/>
        <end position="676"/>
    </location>
</feature>
<evidence type="ECO:0000256" key="6">
    <source>
        <dbReference type="ARBA" id="ARBA00023136"/>
    </source>
</evidence>
<feature type="transmembrane region" description="Helical" evidence="8">
    <location>
        <begin position="9"/>
        <end position="32"/>
    </location>
</feature>
<keyword evidence="6 8" id="KW-0472">Membrane</keyword>
<keyword evidence="10" id="KW-0808">Transferase</keyword>
<evidence type="ECO:0000313" key="10">
    <source>
        <dbReference type="EMBL" id="EIM56824.1"/>
    </source>
</evidence>
<keyword evidence="11" id="KW-1185">Reference proteome</keyword>
<dbReference type="GO" id="GO:0005886">
    <property type="term" value="C:plasma membrane"/>
    <property type="evidence" value="ECO:0007669"/>
    <property type="project" value="UniProtKB-SubCell"/>
</dbReference>
<feature type="domain" description="Sulfatase N-terminal" evidence="9">
    <location>
        <begin position="220"/>
        <end position="402"/>
    </location>
</feature>
<dbReference type="AlphaFoldDB" id="I5ASQ1"/>
<keyword evidence="5 8" id="KW-1133">Transmembrane helix</keyword>
<gene>
    <name evidence="10" type="ORF">EubceDRAFT1_0999</name>
</gene>
<organism evidence="10 11">
    <name type="scientific">Eubacterium cellulosolvens (strain ATCC 43171 / JCM 9499 / 6)</name>
    <name type="common">Cillobacterium cellulosolvens</name>
    <dbReference type="NCBI Taxonomy" id="633697"/>
    <lineage>
        <taxon>Bacteria</taxon>
        <taxon>Bacillati</taxon>
        <taxon>Bacillota</taxon>
        <taxon>Clostridia</taxon>
        <taxon>Eubacteriales</taxon>
        <taxon>Eubacteriaceae</taxon>
        <taxon>Eubacterium</taxon>
    </lineage>
</organism>
<sequence length="676" mass="75309">MKHSGIRKFFFCLGVILETLLISLAVLLIFSYRWMMTAWADMSIDELLFQLSQPLQGTGGGMIGKYIINAVVPAVIAAVIFGFVMVRFRKKRAVKIIFAVLPVAAVLSVACTARLAWVTLGADEYFGAEQTVSSSGTGSADFIETHYVDPADAKVTFPEKKRNLIYIFLESVEMTYTDKEEGGAFEQGCIPELTELAKENYCFAGKGSKELEGGISMPGSTWTIGAMFSQTSGLPLQVAFGGNSMESQSSFFPGVTTIGDMLQKEGYNQTLLIGSDATFGGRRLYFTEHGNYNMEDYPYAKESGRIPQDYHVFWGYEDAKLFEYAKEDLLKLSKSDQPFNLTMLTVDTHFEDGYVCEQCPDTYWTQYANVMACSSKQVDAFVKWCQRQDFYENTTIIINGDHPTMDSDFCENVDSSYQRRTYTCVINPAVEPEQPDKHRTYTTFDNFPTAVAALGATIEGDRLGLGTNLLSSRDTLAEELGVKEMAAGLRKQSKYLQKLSDIDQTFRHGETQVNDSFTAAFIFKESEKHDGQIVAGLKNIKVPKGTILTGAAYEIYSESDESDATMITVKLDSDSSYDEDCLARYITESDFSTKNRIIYCKAYLVQNDTNLYFVGSAAIPNSKYEGGGKKYRDLLKLCQEELNEGEDVDVETTDPMGLPAKKNQEEVQADSGRMLP</sequence>
<evidence type="ECO:0000256" key="5">
    <source>
        <dbReference type="ARBA" id="ARBA00022989"/>
    </source>
</evidence>
<comment type="subcellular location">
    <subcellularLocation>
        <location evidence="1">Cell membrane</location>
        <topology evidence="1">Multi-pass membrane protein</topology>
    </subcellularLocation>
</comment>